<accession>X0X2F6</accession>
<proteinExistence type="predicted"/>
<dbReference type="Gene3D" id="1.10.1330.10">
    <property type="entry name" value="Dockerin domain"/>
    <property type="match status" value="1"/>
</dbReference>
<feature type="domain" description="Dockerin" evidence="1">
    <location>
        <begin position="173"/>
        <end position="238"/>
    </location>
</feature>
<dbReference type="InterPro" id="IPR016134">
    <property type="entry name" value="Dockerin_dom"/>
</dbReference>
<dbReference type="GO" id="GO:0000272">
    <property type="term" value="P:polysaccharide catabolic process"/>
    <property type="evidence" value="ECO:0007669"/>
    <property type="project" value="InterPro"/>
</dbReference>
<dbReference type="InterPro" id="IPR013783">
    <property type="entry name" value="Ig-like_fold"/>
</dbReference>
<dbReference type="PROSITE" id="PS51766">
    <property type="entry name" value="DOCKERIN"/>
    <property type="match status" value="1"/>
</dbReference>
<name>X0X2F6_9ZZZZ</name>
<dbReference type="GO" id="GO:0004553">
    <property type="term" value="F:hydrolase activity, hydrolyzing O-glycosyl compounds"/>
    <property type="evidence" value="ECO:0007669"/>
    <property type="project" value="InterPro"/>
</dbReference>
<dbReference type="Gene3D" id="2.60.40.10">
    <property type="entry name" value="Immunoglobulins"/>
    <property type="match status" value="1"/>
</dbReference>
<reference evidence="2" key="1">
    <citation type="journal article" date="2014" name="Front. Microbiol.">
        <title>High frequency of phylogenetically diverse reductive dehalogenase-homologous genes in deep subseafloor sedimentary metagenomes.</title>
        <authorList>
            <person name="Kawai M."/>
            <person name="Futagami T."/>
            <person name="Toyoda A."/>
            <person name="Takaki Y."/>
            <person name="Nishi S."/>
            <person name="Hori S."/>
            <person name="Arai W."/>
            <person name="Tsubouchi T."/>
            <person name="Morono Y."/>
            <person name="Uchiyama I."/>
            <person name="Ito T."/>
            <person name="Fujiyama A."/>
            <person name="Inagaki F."/>
            <person name="Takami H."/>
        </authorList>
    </citation>
    <scope>NUCLEOTIDE SEQUENCE</scope>
    <source>
        <strain evidence="2">Expedition CK06-06</strain>
    </source>
</reference>
<feature type="non-terminal residue" evidence="2">
    <location>
        <position position="1"/>
    </location>
</feature>
<organism evidence="2">
    <name type="scientific">marine sediment metagenome</name>
    <dbReference type="NCBI Taxonomy" id="412755"/>
    <lineage>
        <taxon>unclassified sequences</taxon>
        <taxon>metagenomes</taxon>
        <taxon>ecological metagenomes</taxon>
    </lineage>
</organism>
<dbReference type="SUPFAM" id="SSF49464">
    <property type="entry name" value="Carboxypeptidase regulatory domain-like"/>
    <property type="match status" value="1"/>
</dbReference>
<comment type="caution">
    <text evidence="2">The sequence shown here is derived from an EMBL/GenBank/DDBJ whole genome shotgun (WGS) entry which is preliminary data.</text>
</comment>
<dbReference type="Pfam" id="PF00404">
    <property type="entry name" value="Dockerin_1"/>
    <property type="match status" value="1"/>
</dbReference>
<dbReference type="AlphaFoldDB" id="X0X2F6"/>
<protein>
    <recommendedName>
        <fullName evidence="1">Dockerin domain-containing protein</fullName>
    </recommendedName>
</protein>
<dbReference type="EMBL" id="BARS01031528">
    <property type="protein sequence ID" value="GAG19171.1"/>
    <property type="molecule type" value="Genomic_DNA"/>
</dbReference>
<gene>
    <name evidence="2" type="ORF">S01H1_49056</name>
</gene>
<evidence type="ECO:0000259" key="1">
    <source>
        <dbReference type="PROSITE" id="PS51766"/>
    </source>
</evidence>
<dbReference type="InterPro" id="IPR036439">
    <property type="entry name" value="Dockerin_dom_sf"/>
</dbReference>
<dbReference type="InterPro" id="IPR008969">
    <property type="entry name" value="CarboxyPept-like_regulatory"/>
</dbReference>
<evidence type="ECO:0000313" key="2">
    <source>
        <dbReference type="EMBL" id="GAG19171.1"/>
    </source>
</evidence>
<dbReference type="SUPFAM" id="SSF63446">
    <property type="entry name" value="Type I dockerin domain"/>
    <property type="match status" value="1"/>
</dbReference>
<sequence length="241" mass="25850">LCKGFYDAIWPDFDPSYPGGGSTEPIYAPVCRMGTVLNFGKLWMYDKYYLTGGEGYPWGGDLETTEISFEMGTWFGDPTMQIWTELPATLDISHPDSVLAGAYSVPVVATSGGAPVESLLVCLMNDDVYQTGYTDLSGGITFTGSTIANGALHLTATKHNFRPYLGSVLLVDDAFVSGDANGDSVVDLADVVFLVNYLFDSGPEPFPLEAGDATCDGVIDLADLVFLINFLYRGGPPPDCQ</sequence>
<dbReference type="InterPro" id="IPR002105">
    <property type="entry name" value="Dockerin_1_rpt"/>
</dbReference>
<dbReference type="CDD" id="cd14256">
    <property type="entry name" value="Dockerin_I"/>
    <property type="match status" value="1"/>
</dbReference>